<dbReference type="GO" id="GO:0000981">
    <property type="term" value="F:DNA-binding transcription factor activity, RNA polymerase II-specific"/>
    <property type="evidence" value="ECO:0007669"/>
    <property type="project" value="TreeGrafter"/>
</dbReference>
<keyword evidence="6" id="KW-0238">DNA-binding</keyword>
<protein>
    <submittedName>
        <fullName evidence="9">ZSC32 protein</fullName>
    </submittedName>
</protein>
<evidence type="ECO:0000256" key="3">
    <source>
        <dbReference type="ARBA" id="ARBA00022737"/>
    </source>
</evidence>
<sequence length="55" mass="6443">QLHDGEKPHRFVECGKNFSCRSNLLCHQSVHTGERPYKCDKCRKRFQTSSSLLLH</sequence>
<keyword evidence="2" id="KW-0479">Metal-binding</keyword>
<evidence type="ECO:0000259" key="8">
    <source>
        <dbReference type="PROSITE" id="PS50157"/>
    </source>
</evidence>
<evidence type="ECO:0000256" key="4">
    <source>
        <dbReference type="ARBA" id="ARBA00022771"/>
    </source>
</evidence>
<dbReference type="Proteomes" id="UP000660704">
    <property type="component" value="Unassembled WGS sequence"/>
</dbReference>
<comment type="caution">
    <text evidence="9">The sequence shown here is derived from an EMBL/GenBank/DDBJ whole genome shotgun (WGS) entry which is preliminary data.</text>
</comment>
<dbReference type="FunFam" id="3.30.160.60:FF:002107">
    <property type="entry name" value="Zinc finger protein 484"/>
    <property type="match status" value="1"/>
</dbReference>
<evidence type="ECO:0000256" key="7">
    <source>
        <dbReference type="PROSITE-ProRule" id="PRU00042"/>
    </source>
</evidence>
<feature type="non-terminal residue" evidence="9">
    <location>
        <position position="1"/>
    </location>
</feature>
<keyword evidence="3" id="KW-0677">Repeat</keyword>
<dbReference type="SUPFAM" id="SSF57667">
    <property type="entry name" value="beta-beta-alpha zinc fingers"/>
    <property type="match status" value="1"/>
</dbReference>
<dbReference type="InterPro" id="IPR036236">
    <property type="entry name" value="Znf_C2H2_sf"/>
</dbReference>
<keyword evidence="5" id="KW-0862">Zinc</keyword>
<keyword evidence="4 7" id="KW-0863">Zinc-finger</keyword>
<proteinExistence type="predicted"/>
<comment type="function">
    <text evidence="1">May be involved in transcriptional regulation.</text>
</comment>
<feature type="non-terminal residue" evidence="9">
    <location>
        <position position="55"/>
    </location>
</feature>
<dbReference type="PANTHER" id="PTHR23226">
    <property type="entry name" value="ZINC FINGER AND SCAN DOMAIN-CONTAINING"/>
    <property type="match status" value="1"/>
</dbReference>
<evidence type="ECO:0000256" key="6">
    <source>
        <dbReference type="ARBA" id="ARBA00023125"/>
    </source>
</evidence>
<feature type="domain" description="C2H2-type" evidence="8">
    <location>
        <begin position="37"/>
        <end position="55"/>
    </location>
</feature>
<dbReference type="InterPro" id="IPR013087">
    <property type="entry name" value="Znf_C2H2_type"/>
</dbReference>
<evidence type="ECO:0000256" key="2">
    <source>
        <dbReference type="ARBA" id="ARBA00022723"/>
    </source>
</evidence>
<evidence type="ECO:0000256" key="5">
    <source>
        <dbReference type="ARBA" id="ARBA00022833"/>
    </source>
</evidence>
<dbReference type="AlphaFoldDB" id="A0A851JID3"/>
<dbReference type="GO" id="GO:0008270">
    <property type="term" value="F:zinc ion binding"/>
    <property type="evidence" value="ECO:0007669"/>
    <property type="project" value="UniProtKB-KW"/>
</dbReference>
<dbReference type="PROSITE" id="PS50157">
    <property type="entry name" value="ZINC_FINGER_C2H2_2"/>
    <property type="match status" value="2"/>
</dbReference>
<dbReference type="PANTHER" id="PTHR23226:SF377">
    <property type="entry name" value="ZINC FINGER AND SCAN DOMAIN-CONTAINING PROTEIN 20"/>
    <property type="match status" value="1"/>
</dbReference>
<keyword evidence="10" id="KW-1185">Reference proteome</keyword>
<gene>
    <name evidence="9" type="primary">Zscan32</name>
    <name evidence="9" type="ORF">DONATR_R15563</name>
</gene>
<feature type="domain" description="C2H2-type" evidence="8">
    <location>
        <begin position="9"/>
        <end position="36"/>
    </location>
</feature>
<evidence type="ECO:0000313" key="9">
    <source>
        <dbReference type="EMBL" id="NXB76242.1"/>
    </source>
</evidence>
<evidence type="ECO:0000256" key="1">
    <source>
        <dbReference type="ARBA" id="ARBA00003767"/>
    </source>
</evidence>
<name>A0A851JID3_9PASS</name>
<organism evidence="9 10">
    <name type="scientific">Donacobius atricapilla</name>
    <dbReference type="NCBI Taxonomy" id="237420"/>
    <lineage>
        <taxon>Eukaryota</taxon>
        <taxon>Metazoa</taxon>
        <taxon>Chordata</taxon>
        <taxon>Craniata</taxon>
        <taxon>Vertebrata</taxon>
        <taxon>Euteleostomi</taxon>
        <taxon>Archelosauria</taxon>
        <taxon>Archosauria</taxon>
        <taxon>Dinosauria</taxon>
        <taxon>Saurischia</taxon>
        <taxon>Theropoda</taxon>
        <taxon>Coelurosauria</taxon>
        <taxon>Aves</taxon>
        <taxon>Neognathae</taxon>
        <taxon>Neoaves</taxon>
        <taxon>Telluraves</taxon>
        <taxon>Australaves</taxon>
        <taxon>Passeriformes</taxon>
        <taxon>Mimidae</taxon>
        <taxon>Donacobius</taxon>
    </lineage>
</organism>
<accession>A0A851JID3</accession>
<evidence type="ECO:0000313" key="10">
    <source>
        <dbReference type="Proteomes" id="UP000660704"/>
    </source>
</evidence>
<dbReference type="FunFam" id="3.30.160.60:FF:000176">
    <property type="entry name" value="zinc finger protein 70"/>
    <property type="match status" value="1"/>
</dbReference>
<dbReference type="GO" id="GO:0000978">
    <property type="term" value="F:RNA polymerase II cis-regulatory region sequence-specific DNA binding"/>
    <property type="evidence" value="ECO:0007669"/>
    <property type="project" value="TreeGrafter"/>
</dbReference>
<dbReference type="EMBL" id="WBMY01009474">
    <property type="protein sequence ID" value="NXB76242.1"/>
    <property type="molecule type" value="Genomic_DNA"/>
</dbReference>
<reference evidence="9" key="1">
    <citation type="submission" date="2019-09" db="EMBL/GenBank/DDBJ databases">
        <title>Bird 10,000 Genomes (B10K) Project - Family phase.</title>
        <authorList>
            <person name="Zhang G."/>
        </authorList>
    </citation>
    <scope>NUCLEOTIDE SEQUENCE</scope>
    <source>
        <strain evidence="9">B10K-DU-001-63</strain>
        <tissue evidence="9">Muscle</tissue>
    </source>
</reference>
<dbReference type="Gene3D" id="3.30.160.60">
    <property type="entry name" value="Classic Zinc Finger"/>
    <property type="match status" value="2"/>
</dbReference>